<feature type="region of interest" description="Disordered" evidence="1">
    <location>
        <begin position="80"/>
        <end position="99"/>
    </location>
</feature>
<evidence type="ECO:0000313" key="2">
    <source>
        <dbReference type="EMBL" id="MBC9795098.1"/>
    </source>
</evidence>
<dbReference type="Proteomes" id="UP000653730">
    <property type="component" value="Unassembled WGS sequence"/>
</dbReference>
<evidence type="ECO:0000256" key="1">
    <source>
        <dbReference type="SAM" id="MobiDB-lite"/>
    </source>
</evidence>
<sequence length="504" mass="58042">MNAVKQEENLGFTIENDKLHFESKEGIKNFIDRTDEMDFNAQVRKLQSRGFRPLTPVFKETETEAYNKFLMRKQERLHEKGQLYSSKNTDDELSVPEELDEDDELIADPAFAALLNEDRAIYVGDELYVFTTEGAYFCKIEHEQKLYDYLKKRGKALKNKMVAKELPCDAYLKGESSTESREMVTRISEDISLYAACGGGGGGYYPPVTSPDPVPAKLPYQIKQNLGYCTIRSESVWQNIFGDAETCHDYFDSKRRVKVKFWNQNYAGLYSSIGVMTKFQKKYWLGWQKSDAVDYTEMGVNYAEYTYSFNVPMDDPTKDFGIIAKYKGVTYKTDGTTVQDYPVSTPNWPFRSEDNYPLNLELYLFDKKFEGIKGSELNKAIRDLIMDQLKSKINGLEKAFQDEKVSIKATIVDPFKNEARFVIINKVKQSSGGKIRTTFDQNFLLTFKWKDKVIVNDNGEAEYTDSWSSKVFGAKSYKNVNIDFYGVARRDGNKYRGKQMGYGK</sequence>
<organism evidence="2 3">
    <name type="scientific">Sinomicrobium weinanense</name>
    <dbReference type="NCBI Taxonomy" id="2842200"/>
    <lineage>
        <taxon>Bacteria</taxon>
        <taxon>Pseudomonadati</taxon>
        <taxon>Bacteroidota</taxon>
        <taxon>Flavobacteriia</taxon>
        <taxon>Flavobacteriales</taxon>
        <taxon>Flavobacteriaceae</taxon>
        <taxon>Sinomicrobium</taxon>
    </lineage>
</organism>
<accession>A0A926Q0U8</accession>
<dbReference type="RefSeq" id="WP_187964249.1">
    <property type="nucleotide sequence ID" value="NZ_JACVDC010000006.1"/>
</dbReference>
<comment type="caution">
    <text evidence="2">The sequence shown here is derived from an EMBL/GenBank/DDBJ whole genome shotgun (WGS) entry which is preliminary data.</text>
</comment>
<proteinExistence type="predicted"/>
<dbReference type="AlphaFoldDB" id="A0A926Q0U8"/>
<keyword evidence="3" id="KW-1185">Reference proteome</keyword>
<gene>
    <name evidence="2" type="ORF">IBL28_03910</name>
</gene>
<reference evidence="2 3" key="1">
    <citation type="submission" date="2020-09" db="EMBL/GenBank/DDBJ databases">
        <title>Sinomicrobium weinanense sp. nov., a halophilic bacteria isolated from saline-alkali soil.</title>
        <authorList>
            <person name="Wu P."/>
            <person name="Ren H."/>
            <person name="Mei Y."/>
            <person name="Liang Y."/>
            <person name="Chen Z."/>
        </authorList>
    </citation>
    <scope>NUCLEOTIDE SEQUENCE [LARGE SCALE GENOMIC DNA]</scope>
    <source>
        <strain evidence="2 3">FJxs</strain>
    </source>
</reference>
<name>A0A926Q0U8_9FLAO</name>
<dbReference type="EMBL" id="JACVDC010000006">
    <property type="protein sequence ID" value="MBC9795098.1"/>
    <property type="molecule type" value="Genomic_DNA"/>
</dbReference>
<evidence type="ECO:0000313" key="3">
    <source>
        <dbReference type="Proteomes" id="UP000653730"/>
    </source>
</evidence>
<protein>
    <submittedName>
        <fullName evidence="2">Uncharacterized protein</fullName>
    </submittedName>
</protein>